<name>A0A7V4NET5_FERPE</name>
<dbReference type="AlphaFoldDB" id="A0A7V4NET5"/>
<gene>
    <name evidence="2" type="ORF">ENT78_01575</name>
</gene>
<protein>
    <recommendedName>
        <fullName evidence="1">BsaWI restriction endonuclease type 2 domain-containing protein</fullName>
    </recommendedName>
</protein>
<proteinExistence type="predicted"/>
<dbReference type="InterPro" id="IPR041551">
    <property type="entry name" value="RE_BsaWI"/>
</dbReference>
<dbReference type="EMBL" id="DSZZ01000076">
    <property type="protein sequence ID" value="HGU52215.1"/>
    <property type="molecule type" value="Genomic_DNA"/>
</dbReference>
<organism evidence="2">
    <name type="scientific">Fervidobacterium pennivorans</name>
    <dbReference type="NCBI Taxonomy" id="93466"/>
    <lineage>
        <taxon>Bacteria</taxon>
        <taxon>Thermotogati</taxon>
        <taxon>Thermotogota</taxon>
        <taxon>Thermotogae</taxon>
        <taxon>Thermotogales</taxon>
        <taxon>Fervidobacteriaceae</taxon>
        <taxon>Fervidobacterium</taxon>
    </lineage>
</organism>
<reference evidence="2" key="1">
    <citation type="journal article" date="2020" name="mSystems">
        <title>Genome- and Community-Level Interaction Insights into Carbon Utilization and Element Cycling Functions of Hydrothermarchaeota in Hydrothermal Sediment.</title>
        <authorList>
            <person name="Zhou Z."/>
            <person name="Liu Y."/>
            <person name="Xu W."/>
            <person name="Pan J."/>
            <person name="Luo Z.H."/>
            <person name="Li M."/>
        </authorList>
    </citation>
    <scope>NUCLEOTIDE SEQUENCE [LARGE SCALE GENOMIC DNA]</scope>
    <source>
        <strain evidence="2">SpSt-61</strain>
    </source>
</reference>
<evidence type="ECO:0000313" key="2">
    <source>
        <dbReference type="EMBL" id="HGU52215.1"/>
    </source>
</evidence>
<sequence>MDGHQQMVSKEGSYWETYVADVLCKDPVIREKALVAYGTNSEKRKDVCPIDCSKVTKNEQKKHACSEENQGFSIPIDELKIIYEANRTKLIGNDLIVYSKNKGKIVCVLSVKKSLRERAGQTAYWMMKKKEQGKDFKYIFVTPDVDKELLPNRKWRVILASEMDAVFVIEENKTSEEYEPDGNFYVGEDKLVDYVKSLL</sequence>
<feature type="domain" description="BsaWI restriction endonuclease type 2" evidence="1">
    <location>
        <begin position="90"/>
        <end position="169"/>
    </location>
</feature>
<accession>A0A7V4NET5</accession>
<evidence type="ECO:0000259" key="1">
    <source>
        <dbReference type="Pfam" id="PF18643"/>
    </source>
</evidence>
<comment type="caution">
    <text evidence="2">The sequence shown here is derived from an EMBL/GenBank/DDBJ whole genome shotgun (WGS) entry which is preliminary data.</text>
</comment>
<dbReference type="Pfam" id="PF18643">
    <property type="entry name" value="RE_BsaWI"/>
    <property type="match status" value="1"/>
</dbReference>